<dbReference type="AlphaFoldDB" id="A0A0A1TWB7"/>
<dbReference type="KEGG" id="eiv:EIN_310020"/>
<evidence type="ECO:0000313" key="2">
    <source>
        <dbReference type="EMBL" id="ELP84969.1"/>
    </source>
</evidence>
<feature type="signal peptide" evidence="1">
    <location>
        <begin position="1"/>
        <end position="16"/>
    </location>
</feature>
<proteinExistence type="predicted"/>
<dbReference type="GeneID" id="14883934"/>
<sequence length="200" mass="23244">MKIFVLLFLIGFLVRAETSTRTQTLVQVNNKTIMTTNPDKIPLWKRLQKDVIAEQQKAQDVIDSMTATEKLKIAKTEEMDKLVNERLEKNTELLGEEAKLNVRTLHKFDTNETSQNKTKIEITHNSTSIPTTLPIDFDIPQSIRKDKTKPIIKKLFKHKKIIKRIVELDPLEEKMIKQKALSLIKKTSEFINNYDDDELL</sequence>
<dbReference type="EMBL" id="KB207092">
    <property type="protein sequence ID" value="ELP84969.1"/>
    <property type="molecule type" value="Genomic_DNA"/>
</dbReference>
<reference evidence="2 3" key="1">
    <citation type="submission" date="2012-10" db="EMBL/GenBank/DDBJ databases">
        <authorList>
            <person name="Zafar N."/>
            <person name="Inman J."/>
            <person name="Hall N."/>
            <person name="Lorenzi H."/>
            <person name="Caler E."/>
        </authorList>
    </citation>
    <scope>NUCLEOTIDE SEQUENCE [LARGE SCALE GENOMIC DNA]</scope>
    <source>
        <strain evidence="2 3">IP1</strain>
    </source>
</reference>
<dbReference type="RefSeq" id="XP_004184315.1">
    <property type="nucleotide sequence ID" value="XM_004184267.1"/>
</dbReference>
<keyword evidence="3" id="KW-1185">Reference proteome</keyword>
<dbReference type="VEuPathDB" id="AmoebaDB:EIN_310020"/>
<gene>
    <name evidence="2" type="ORF">EIN_310020</name>
</gene>
<accession>A0A0A1TWB7</accession>
<organism evidence="2 3">
    <name type="scientific">Entamoeba invadens IP1</name>
    <dbReference type="NCBI Taxonomy" id="370355"/>
    <lineage>
        <taxon>Eukaryota</taxon>
        <taxon>Amoebozoa</taxon>
        <taxon>Evosea</taxon>
        <taxon>Archamoebae</taxon>
        <taxon>Mastigamoebida</taxon>
        <taxon>Entamoebidae</taxon>
        <taxon>Entamoeba</taxon>
    </lineage>
</organism>
<dbReference type="Proteomes" id="UP000014680">
    <property type="component" value="Unassembled WGS sequence"/>
</dbReference>
<evidence type="ECO:0000256" key="1">
    <source>
        <dbReference type="SAM" id="SignalP"/>
    </source>
</evidence>
<name>A0A0A1TWB7_ENTIV</name>
<keyword evidence="1" id="KW-0732">Signal</keyword>
<evidence type="ECO:0000313" key="3">
    <source>
        <dbReference type="Proteomes" id="UP000014680"/>
    </source>
</evidence>
<feature type="chain" id="PRO_5001980282" evidence="1">
    <location>
        <begin position="17"/>
        <end position="200"/>
    </location>
</feature>
<protein>
    <submittedName>
        <fullName evidence="2">Uncharacterized protein</fullName>
    </submittedName>
</protein>